<dbReference type="PROSITE" id="PS50966">
    <property type="entry name" value="ZF_SWIM"/>
    <property type="match status" value="1"/>
</dbReference>
<feature type="compositionally biased region" description="Acidic residues" evidence="2">
    <location>
        <begin position="535"/>
        <end position="553"/>
    </location>
</feature>
<dbReference type="GO" id="GO:0008270">
    <property type="term" value="F:zinc ion binding"/>
    <property type="evidence" value="ECO:0007669"/>
    <property type="project" value="UniProtKB-KW"/>
</dbReference>
<keyword evidence="1" id="KW-0863">Zinc-finger</keyword>
<keyword evidence="1" id="KW-0862">Zinc</keyword>
<sequence>MAGAALPGRTAAHLPEGGRMISTFSYALPSSFESNRTRALFDLSVDLARPVKFHARVVDHVLPLRFAMQALGQLIWHSDEWSQDFWTLDPIVTVHPDRVFFEAFSADQSSYGLVIADRTLFVPEGEVTHGTTNVDFTAWLWAAIAEMRTTRETHFRVGAEGFEVRTAGAGGRFEQKVDVPDSWVRGFLQLQGAMALPGTKLSMRPVDMLAAIRTLSHMKAKVSPRALRYEMEPGHDASLVLEPWEARIPLSGASHSFAERRVIRTWGRRRLRLLEPLLPWAEQVDVYLKGRALPSFYVVTLPGVRFVLGLSGWSANRWTESGSFDLLVAPSRNEKVKNVAQQWLSKHFVGTTEQLATACNATAAEVTQALSSLCSEGKVLYDVERRDWRHRELFNKPIDLEKLYPPDPRREEANGFIARGEVRISNSAIRETAKQKRFKTPDGDIFREVVFRDWVVNGSVGPQSEVELVLNDEDRMIFGRCRCAFFDEHLMNRGPCAHLLALLQVAQPQRKDLSSARELSKEDLAPSPHVTKQEADDDSEDAVDTDEDSDENA</sequence>
<comment type="caution">
    <text evidence="4">The sequence shown here is derived from an EMBL/GenBank/DDBJ whole genome shotgun (WGS) entry which is preliminary data.</text>
</comment>
<evidence type="ECO:0000256" key="1">
    <source>
        <dbReference type="PROSITE-ProRule" id="PRU00325"/>
    </source>
</evidence>
<dbReference type="InterPro" id="IPR007527">
    <property type="entry name" value="Znf_SWIM"/>
</dbReference>
<evidence type="ECO:0000256" key="2">
    <source>
        <dbReference type="SAM" id="MobiDB-lite"/>
    </source>
</evidence>
<feature type="domain" description="SWIM-type" evidence="3">
    <location>
        <begin position="466"/>
        <end position="507"/>
    </location>
</feature>
<gene>
    <name evidence="4" type="ORF">DI536_22845</name>
</gene>
<dbReference type="AlphaFoldDB" id="A0A2W5T177"/>
<keyword evidence="1" id="KW-0479">Metal-binding</keyword>
<accession>A0A2W5T177</accession>
<evidence type="ECO:0000313" key="4">
    <source>
        <dbReference type="EMBL" id="PZR09080.1"/>
    </source>
</evidence>
<dbReference type="Proteomes" id="UP000249061">
    <property type="component" value="Unassembled WGS sequence"/>
</dbReference>
<reference evidence="4 5" key="1">
    <citation type="submission" date="2017-08" db="EMBL/GenBank/DDBJ databases">
        <title>Infants hospitalized years apart are colonized by the same room-sourced microbial strains.</title>
        <authorList>
            <person name="Brooks B."/>
            <person name="Olm M.R."/>
            <person name="Firek B.A."/>
            <person name="Baker R."/>
            <person name="Thomas B.C."/>
            <person name="Morowitz M.J."/>
            <person name="Banfield J.F."/>
        </authorList>
    </citation>
    <scope>NUCLEOTIDE SEQUENCE [LARGE SCALE GENOMIC DNA]</scope>
    <source>
        <strain evidence="4">S2_003_000_R2_14</strain>
    </source>
</reference>
<feature type="region of interest" description="Disordered" evidence="2">
    <location>
        <begin position="511"/>
        <end position="553"/>
    </location>
</feature>
<dbReference type="EMBL" id="QFQP01000022">
    <property type="protein sequence ID" value="PZR09080.1"/>
    <property type="molecule type" value="Genomic_DNA"/>
</dbReference>
<protein>
    <recommendedName>
        <fullName evidence="3">SWIM-type domain-containing protein</fullName>
    </recommendedName>
</protein>
<feature type="compositionally biased region" description="Basic and acidic residues" evidence="2">
    <location>
        <begin position="511"/>
        <end position="524"/>
    </location>
</feature>
<proteinExistence type="predicted"/>
<evidence type="ECO:0000259" key="3">
    <source>
        <dbReference type="PROSITE" id="PS50966"/>
    </source>
</evidence>
<organism evidence="4 5">
    <name type="scientific">Archangium gephyra</name>
    <dbReference type="NCBI Taxonomy" id="48"/>
    <lineage>
        <taxon>Bacteria</taxon>
        <taxon>Pseudomonadati</taxon>
        <taxon>Myxococcota</taxon>
        <taxon>Myxococcia</taxon>
        <taxon>Myxococcales</taxon>
        <taxon>Cystobacterineae</taxon>
        <taxon>Archangiaceae</taxon>
        <taxon>Archangium</taxon>
    </lineage>
</organism>
<evidence type="ECO:0000313" key="5">
    <source>
        <dbReference type="Proteomes" id="UP000249061"/>
    </source>
</evidence>
<name>A0A2W5T177_9BACT</name>